<keyword evidence="2" id="KW-1185">Reference proteome</keyword>
<comment type="caution">
    <text evidence="1">The sequence shown here is derived from an EMBL/GenBank/DDBJ whole genome shotgun (WGS) entry which is preliminary data.</text>
</comment>
<dbReference type="SUPFAM" id="SSF81383">
    <property type="entry name" value="F-box domain"/>
    <property type="match status" value="1"/>
</dbReference>
<sequence>MDAEQNFVSDYNGTKATETLHVVELAERILSFLDIRAIIKTTRVCKQLRDTLATSSKLRTLTFLAPEPPPAALEELVARNKKDLDWNPPASLSGIAFNPLVFESVDRDHDGDHAMAMLNDTNVLSLPSSDYALEYDGLRIDKGEDHSTLSIDRRIDDPMVTEVIGETPGSARDMLLVYHPKDMQIELTLAVHEDQSFSFEVTILVTVSGKITLGGLCEVLNLLWACMPAPEFLMEEKEEVGDGVSITQRYLRGKARELGNDAMQWMKGDAKYFLTMEE</sequence>
<protein>
    <recommendedName>
        <fullName evidence="3">F-box domain-containing protein</fullName>
    </recommendedName>
</protein>
<evidence type="ECO:0000313" key="1">
    <source>
        <dbReference type="EMBL" id="KAF7192143.1"/>
    </source>
</evidence>
<accession>A0A8H6RJS2</accession>
<proteinExistence type="predicted"/>
<dbReference type="CDD" id="cd09917">
    <property type="entry name" value="F-box_SF"/>
    <property type="match status" value="1"/>
</dbReference>
<dbReference type="AlphaFoldDB" id="A0A8H6RJS2"/>
<evidence type="ECO:0008006" key="3">
    <source>
        <dbReference type="Google" id="ProtNLM"/>
    </source>
</evidence>
<dbReference type="EMBL" id="JABCIY010000150">
    <property type="protein sequence ID" value="KAF7192143.1"/>
    <property type="molecule type" value="Genomic_DNA"/>
</dbReference>
<reference evidence="1" key="1">
    <citation type="submission" date="2020-04" db="EMBL/GenBank/DDBJ databases">
        <title>Draft genome resource of the tomato pathogen Pseudocercospora fuligena.</title>
        <authorList>
            <person name="Zaccaron A."/>
        </authorList>
    </citation>
    <scope>NUCLEOTIDE SEQUENCE</scope>
    <source>
        <strain evidence="1">PF001</strain>
    </source>
</reference>
<evidence type="ECO:0000313" key="2">
    <source>
        <dbReference type="Proteomes" id="UP000660729"/>
    </source>
</evidence>
<dbReference type="Proteomes" id="UP000660729">
    <property type="component" value="Unassembled WGS sequence"/>
</dbReference>
<name>A0A8H6RJS2_9PEZI</name>
<gene>
    <name evidence="1" type="ORF">HII31_06529</name>
</gene>
<organism evidence="1 2">
    <name type="scientific">Pseudocercospora fuligena</name>
    <dbReference type="NCBI Taxonomy" id="685502"/>
    <lineage>
        <taxon>Eukaryota</taxon>
        <taxon>Fungi</taxon>
        <taxon>Dikarya</taxon>
        <taxon>Ascomycota</taxon>
        <taxon>Pezizomycotina</taxon>
        <taxon>Dothideomycetes</taxon>
        <taxon>Dothideomycetidae</taxon>
        <taxon>Mycosphaerellales</taxon>
        <taxon>Mycosphaerellaceae</taxon>
        <taxon>Pseudocercospora</taxon>
    </lineage>
</organism>
<dbReference type="OrthoDB" id="3648420at2759"/>
<dbReference type="InterPro" id="IPR036047">
    <property type="entry name" value="F-box-like_dom_sf"/>
</dbReference>